<accession>A0A0P0FBZ0</accession>
<evidence type="ECO:0000313" key="7">
    <source>
        <dbReference type="Proteomes" id="UP000460317"/>
    </source>
</evidence>
<dbReference type="GO" id="GO:0046872">
    <property type="term" value="F:metal ion binding"/>
    <property type="evidence" value="ECO:0007669"/>
    <property type="project" value="UniProtKB-KW"/>
</dbReference>
<evidence type="ECO:0000313" key="5">
    <source>
        <dbReference type="EMBL" id="KAB4474957.1"/>
    </source>
</evidence>
<comment type="caution">
    <text evidence="4">The sequence shown here is derived from an EMBL/GenBank/DDBJ whole genome shotgun (WGS) entry which is preliminary data.</text>
</comment>
<dbReference type="Proteomes" id="UP000436858">
    <property type="component" value="Unassembled WGS sequence"/>
</dbReference>
<evidence type="ECO:0000313" key="4">
    <source>
        <dbReference type="EMBL" id="KAB4451456.1"/>
    </source>
</evidence>
<dbReference type="RefSeq" id="WP_062694711.1">
    <property type="nucleotide sequence ID" value="NZ_CAXSNJ010000017.1"/>
</dbReference>
<dbReference type="KEGG" id="btho:Btheta7330_01361"/>
<dbReference type="Proteomes" id="UP000460317">
    <property type="component" value="Unassembled WGS sequence"/>
</dbReference>
<dbReference type="Gene3D" id="3.80.30.30">
    <property type="match status" value="1"/>
</dbReference>
<evidence type="ECO:0000256" key="3">
    <source>
        <dbReference type="ARBA" id="ARBA00023014"/>
    </source>
</evidence>
<evidence type="ECO:0000256" key="2">
    <source>
        <dbReference type="ARBA" id="ARBA00023004"/>
    </source>
</evidence>
<dbReference type="EMBL" id="WCSB01000011">
    <property type="protein sequence ID" value="KAB4451456.1"/>
    <property type="molecule type" value="Genomic_DNA"/>
</dbReference>
<reference evidence="6 7" key="1">
    <citation type="journal article" date="2019" name="Nat. Med.">
        <title>A library of human gut bacterial isolates paired with longitudinal multiomics data enables mechanistic microbiome research.</title>
        <authorList>
            <person name="Poyet M."/>
            <person name="Groussin M."/>
            <person name="Gibbons S.M."/>
            <person name="Avila-Pacheco J."/>
            <person name="Jiang X."/>
            <person name="Kearney S.M."/>
            <person name="Perrotta A.R."/>
            <person name="Berdy B."/>
            <person name="Zhao S."/>
            <person name="Lieberman T.D."/>
            <person name="Swanson P.K."/>
            <person name="Smith M."/>
            <person name="Roesemann S."/>
            <person name="Alexander J.E."/>
            <person name="Rich S.A."/>
            <person name="Livny J."/>
            <person name="Vlamakis H."/>
            <person name="Clish C."/>
            <person name="Bullock K."/>
            <person name="Deik A."/>
            <person name="Scott J."/>
            <person name="Pierce K.A."/>
            <person name="Xavier R.J."/>
            <person name="Alm E.J."/>
        </authorList>
    </citation>
    <scope>NUCLEOTIDE SEQUENCE [LARGE SCALE GENOMIC DNA]</scope>
    <source>
        <strain evidence="5 6">BIOML-A162</strain>
        <strain evidence="4 7">BIOML-A165</strain>
    </source>
</reference>
<evidence type="ECO:0008006" key="8">
    <source>
        <dbReference type="Google" id="ProtNLM"/>
    </source>
</evidence>
<dbReference type="InterPro" id="IPR040086">
    <property type="entry name" value="MJ0683-like"/>
</dbReference>
<dbReference type="PANTHER" id="PTHR43432">
    <property type="entry name" value="SLR0285 PROTEIN"/>
    <property type="match status" value="1"/>
</dbReference>
<sequence>MKTVKNYHGKAIYQPAGKAAEYGEWGCNFYIGCSNWCGYCFCSEILKPGLWSSTVTLKKAFKDEQDAIAVFEKELSKNLQALHDFGLFFSFTTDPLLPETMELTAQGVKTCVENGVNVKVLTKRADFIENFFGLLSGYGNFDEDLYKKHVAFGFTLTGHDELESGASSNIERIGAMEKLHNRGYRIFASIEPIVDFPSSMQMINGSLPFCDLYKIGLMSGNGITYDPVEAQTFLSELQQLSGQPKIYPKNSLIRLLGVDRKTLPENFVESNYNMFG</sequence>
<proteinExistence type="predicted"/>
<keyword evidence="1" id="KW-0479">Metal-binding</keyword>
<keyword evidence="3" id="KW-0411">Iron-sulfur</keyword>
<gene>
    <name evidence="5" type="ORF">GAN91_22735</name>
    <name evidence="4" type="ORF">GAN93_13295</name>
</gene>
<dbReference type="PANTHER" id="PTHR43432:SF6">
    <property type="entry name" value="RADICAL SAM CORE DOMAIN-CONTAINING PROTEIN"/>
    <property type="match status" value="1"/>
</dbReference>
<dbReference type="AlphaFoldDB" id="A0A0P0FBZ0"/>
<dbReference type="EMBL" id="WCRY01000029">
    <property type="protein sequence ID" value="KAB4474957.1"/>
    <property type="molecule type" value="Genomic_DNA"/>
</dbReference>
<evidence type="ECO:0000313" key="6">
    <source>
        <dbReference type="Proteomes" id="UP000436858"/>
    </source>
</evidence>
<dbReference type="GO" id="GO:0051536">
    <property type="term" value="F:iron-sulfur cluster binding"/>
    <property type="evidence" value="ECO:0007669"/>
    <property type="project" value="UniProtKB-KW"/>
</dbReference>
<name>A0A0P0FBZ0_BACT4</name>
<evidence type="ECO:0000256" key="1">
    <source>
        <dbReference type="ARBA" id="ARBA00022723"/>
    </source>
</evidence>
<keyword evidence="2" id="KW-0408">Iron</keyword>
<organism evidence="4 7">
    <name type="scientific">Bacteroides thetaiotaomicron</name>
    <dbReference type="NCBI Taxonomy" id="818"/>
    <lineage>
        <taxon>Bacteria</taxon>
        <taxon>Pseudomonadati</taxon>
        <taxon>Bacteroidota</taxon>
        <taxon>Bacteroidia</taxon>
        <taxon>Bacteroidales</taxon>
        <taxon>Bacteroidaceae</taxon>
        <taxon>Bacteroides</taxon>
    </lineage>
</organism>
<protein>
    <recommendedName>
        <fullName evidence="8">Radical SAM protein</fullName>
    </recommendedName>
</protein>